<dbReference type="EMBL" id="JBFALK010000021">
    <property type="protein sequence ID" value="MEV0973375.1"/>
    <property type="molecule type" value="Genomic_DNA"/>
</dbReference>
<accession>A0ABV3GP11</accession>
<dbReference type="PRINTS" id="PR00081">
    <property type="entry name" value="GDHRDH"/>
</dbReference>
<dbReference type="InterPro" id="IPR002347">
    <property type="entry name" value="SDR_fam"/>
</dbReference>
<dbReference type="SUPFAM" id="SSF51735">
    <property type="entry name" value="NAD(P)-binding Rossmann-fold domains"/>
    <property type="match status" value="1"/>
</dbReference>
<gene>
    <name evidence="5" type="ORF">AB0I59_32635</name>
</gene>
<feature type="domain" description="Ketoreductase" evidence="4">
    <location>
        <begin position="60"/>
        <end position="240"/>
    </location>
</feature>
<evidence type="ECO:0000256" key="3">
    <source>
        <dbReference type="ARBA" id="ARBA00023027"/>
    </source>
</evidence>
<dbReference type="NCBIfam" id="NF005559">
    <property type="entry name" value="PRK07231.1"/>
    <property type="match status" value="1"/>
</dbReference>
<dbReference type="EC" id="1.1.1.47" evidence="5"/>
<keyword evidence="2 5" id="KW-0560">Oxidoreductase</keyword>
<evidence type="ECO:0000313" key="5">
    <source>
        <dbReference type="EMBL" id="MEV0973375.1"/>
    </source>
</evidence>
<reference evidence="5 6" key="1">
    <citation type="submission" date="2024-06" db="EMBL/GenBank/DDBJ databases">
        <title>The Natural Products Discovery Center: Release of the First 8490 Sequenced Strains for Exploring Actinobacteria Biosynthetic Diversity.</title>
        <authorList>
            <person name="Kalkreuter E."/>
            <person name="Kautsar S.A."/>
            <person name="Yang D."/>
            <person name="Bader C.D."/>
            <person name="Teijaro C.N."/>
            <person name="Fluegel L."/>
            <person name="Davis C.M."/>
            <person name="Simpson J.R."/>
            <person name="Lauterbach L."/>
            <person name="Steele A.D."/>
            <person name="Gui C."/>
            <person name="Meng S."/>
            <person name="Li G."/>
            <person name="Viehrig K."/>
            <person name="Ye F."/>
            <person name="Su P."/>
            <person name="Kiefer A.F."/>
            <person name="Nichols A."/>
            <person name="Cepeda A.J."/>
            <person name="Yan W."/>
            <person name="Fan B."/>
            <person name="Jiang Y."/>
            <person name="Adhikari A."/>
            <person name="Zheng C.-J."/>
            <person name="Schuster L."/>
            <person name="Cowan T.M."/>
            <person name="Smanski M.J."/>
            <person name="Chevrette M.G."/>
            <person name="De Carvalho L.P.S."/>
            <person name="Shen B."/>
        </authorList>
    </citation>
    <scope>NUCLEOTIDE SEQUENCE [LARGE SCALE GENOMIC DNA]</scope>
    <source>
        <strain evidence="5 6">NPDC050100</strain>
    </source>
</reference>
<dbReference type="PANTHER" id="PTHR24321">
    <property type="entry name" value="DEHYDROGENASES, SHORT CHAIN"/>
    <property type="match status" value="1"/>
</dbReference>
<dbReference type="PRINTS" id="PR00080">
    <property type="entry name" value="SDRFAMILY"/>
</dbReference>
<organism evidence="5 6">
    <name type="scientific">Microtetraspora glauca</name>
    <dbReference type="NCBI Taxonomy" id="1996"/>
    <lineage>
        <taxon>Bacteria</taxon>
        <taxon>Bacillati</taxon>
        <taxon>Actinomycetota</taxon>
        <taxon>Actinomycetes</taxon>
        <taxon>Streptosporangiales</taxon>
        <taxon>Streptosporangiaceae</taxon>
        <taxon>Microtetraspora</taxon>
    </lineage>
</organism>
<comment type="caution">
    <text evidence="5">The sequence shown here is derived from an EMBL/GenBank/DDBJ whole genome shotgun (WGS) entry which is preliminary data.</text>
</comment>
<sequence length="311" mass="32718">MIDTETQGRRAGIPAGLPCRATIVAAEVVGRRTGKVGCQEPSYAVWLSQPDPRGLIMSTPVVLVTGALTGIGRAVAVAYAREGANLVVSGRHEDVGVELVDELSELGAQVAFVRADVRRDEDMADLIDRTVERFSHLDIAFNNAGTAGTPGPVTDVTDESYAATFDTNVLGTLLSMKHEFRAMRPQGGGSIINVSSTFGLMGYPNSTLYVGSKHAVIGITRAAALEGAAHGIRVNAIAPGFTQTAMYERFTASDDVRDAVNSVLPMHRPGTPEEMAAAVLYIGSDKASYLTGQTIILDGGLTAGWPLFPTG</sequence>
<comment type="similarity">
    <text evidence="1">Belongs to the short-chain dehydrogenases/reductases (SDR) family.</text>
</comment>
<dbReference type="RefSeq" id="WP_358138992.1">
    <property type="nucleotide sequence ID" value="NZ_JBFALK010000021.1"/>
</dbReference>
<evidence type="ECO:0000313" key="6">
    <source>
        <dbReference type="Proteomes" id="UP001551675"/>
    </source>
</evidence>
<dbReference type="GO" id="GO:0047936">
    <property type="term" value="F:glucose 1-dehydrogenase [NAD(P)+] activity"/>
    <property type="evidence" value="ECO:0007669"/>
    <property type="project" value="UniProtKB-EC"/>
</dbReference>
<name>A0ABV3GP11_MICGL</name>
<keyword evidence="6" id="KW-1185">Reference proteome</keyword>
<dbReference type="InterPro" id="IPR020904">
    <property type="entry name" value="Sc_DH/Rdtase_CS"/>
</dbReference>
<evidence type="ECO:0000259" key="4">
    <source>
        <dbReference type="SMART" id="SM00822"/>
    </source>
</evidence>
<proteinExistence type="inferred from homology"/>
<keyword evidence="3" id="KW-0520">NAD</keyword>
<dbReference type="Pfam" id="PF13561">
    <property type="entry name" value="adh_short_C2"/>
    <property type="match status" value="1"/>
</dbReference>
<dbReference type="InterPro" id="IPR036291">
    <property type="entry name" value="NAD(P)-bd_dom_sf"/>
</dbReference>
<dbReference type="InterPro" id="IPR057326">
    <property type="entry name" value="KR_dom"/>
</dbReference>
<evidence type="ECO:0000256" key="1">
    <source>
        <dbReference type="ARBA" id="ARBA00006484"/>
    </source>
</evidence>
<evidence type="ECO:0000256" key="2">
    <source>
        <dbReference type="ARBA" id="ARBA00023002"/>
    </source>
</evidence>
<dbReference type="SMART" id="SM00822">
    <property type="entry name" value="PKS_KR"/>
    <property type="match status" value="1"/>
</dbReference>
<protein>
    <submittedName>
        <fullName evidence="5">Glucose 1-dehydrogenase</fullName>
        <ecNumber evidence="5">1.1.1.47</ecNumber>
    </submittedName>
</protein>
<dbReference type="Proteomes" id="UP001551675">
    <property type="component" value="Unassembled WGS sequence"/>
</dbReference>
<dbReference type="Gene3D" id="3.40.50.720">
    <property type="entry name" value="NAD(P)-binding Rossmann-like Domain"/>
    <property type="match status" value="1"/>
</dbReference>
<dbReference type="PROSITE" id="PS00061">
    <property type="entry name" value="ADH_SHORT"/>
    <property type="match status" value="1"/>
</dbReference>
<dbReference type="CDD" id="cd05233">
    <property type="entry name" value="SDR_c"/>
    <property type="match status" value="1"/>
</dbReference>
<dbReference type="PANTHER" id="PTHR24321:SF8">
    <property type="entry name" value="ESTRADIOL 17-BETA-DEHYDROGENASE 8-RELATED"/>
    <property type="match status" value="1"/>
</dbReference>